<evidence type="ECO:0000313" key="5">
    <source>
        <dbReference type="Proteomes" id="UP001302126"/>
    </source>
</evidence>
<dbReference type="InterPro" id="IPR002594">
    <property type="entry name" value="GH12"/>
</dbReference>
<gene>
    <name evidence="4" type="ORF">QBC35DRAFT_93167</name>
</gene>
<dbReference type="Pfam" id="PF01670">
    <property type="entry name" value="Glyco_hydro_12"/>
    <property type="match status" value="1"/>
</dbReference>
<reference evidence="4" key="2">
    <citation type="submission" date="2023-05" db="EMBL/GenBank/DDBJ databases">
        <authorList>
            <consortium name="Lawrence Berkeley National Laboratory"/>
            <person name="Steindorff A."/>
            <person name="Hensen N."/>
            <person name="Bonometti L."/>
            <person name="Westerberg I."/>
            <person name="Brannstrom I.O."/>
            <person name="Guillou S."/>
            <person name="Cros-Aarteil S."/>
            <person name="Calhoun S."/>
            <person name="Haridas S."/>
            <person name="Kuo A."/>
            <person name="Mondo S."/>
            <person name="Pangilinan J."/>
            <person name="Riley R."/>
            <person name="Labutti K."/>
            <person name="Andreopoulos B."/>
            <person name="Lipzen A."/>
            <person name="Chen C."/>
            <person name="Yanf M."/>
            <person name="Daum C."/>
            <person name="Ng V."/>
            <person name="Clum A."/>
            <person name="Ohm R."/>
            <person name="Martin F."/>
            <person name="Silar P."/>
            <person name="Natvig D."/>
            <person name="Lalanne C."/>
            <person name="Gautier V."/>
            <person name="Ament-Velasquez S.L."/>
            <person name="Kruys A."/>
            <person name="Hutchinson M.I."/>
            <person name="Powell A.J."/>
            <person name="Barry K."/>
            <person name="Miller A.N."/>
            <person name="Grigoriev I.V."/>
            <person name="Debuchy R."/>
            <person name="Gladieux P."/>
            <person name="Thoren M.H."/>
            <person name="Johannesson H."/>
        </authorList>
    </citation>
    <scope>NUCLEOTIDE SEQUENCE</scope>
    <source>
        <strain evidence="4">PSN309</strain>
    </source>
</reference>
<comment type="caution">
    <text evidence="4">The sequence shown here is derived from an EMBL/GenBank/DDBJ whole genome shotgun (WGS) entry which is preliminary data.</text>
</comment>
<evidence type="ECO:0000313" key="4">
    <source>
        <dbReference type="EMBL" id="KAK4183599.1"/>
    </source>
</evidence>
<comment type="similarity">
    <text evidence="1 2">Belongs to the glycosyl hydrolase 12 (cellulase H) family.</text>
</comment>
<dbReference type="PANTHER" id="PTHR34002:SF11">
    <property type="entry name" value="CONCANAVALIN A-LIKE LECTIN_GLUCANASE"/>
    <property type="match status" value="1"/>
</dbReference>
<dbReference type="GO" id="GO:0008810">
    <property type="term" value="F:cellulase activity"/>
    <property type="evidence" value="ECO:0007669"/>
    <property type="project" value="InterPro"/>
</dbReference>
<dbReference type="InterPro" id="IPR013320">
    <property type="entry name" value="ConA-like_dom_sf"/>
</dbReference>
<feature type="signal peptide" evidence="3">
    <location>
        <begin position="1"/>
        <end position="24"/>
    </location>
</feature>
<dbReference type="InterPro" id="IPR013319">
    <property type="entry name" value="GH11/12"/>
</dbReference>
<name>A0AAN6WKN0_9PEZI</name>
<dbReference type="Proteomes" id="UP001302126">
    <property type="component" value="Unassembled WGS sequence"/>
</dbReference>
<dbReference type="GO" id="GO:0000272">
    <property type="term" value="P:polysaccharide catabolic process"/>
    <property type="evidence" value="ECO:0007669"/>
    <property type="project" value="UniProtKB-KW"/>
</dbReference>
<keyword evidence="2" id="KW-0624">Polysaccharide degradation</keyword>
<sequence>MRRLGHAMPIVFWWLLPWARQTASMSSYDATVCNQKTYTSPSDKFIYVPNAWNPNDQGFQCMSVRTSPPAFDATWRWPSVGDTVHSYPHVKFPSEHIPIALSKITALHLSAQWSMGPGSDPIPVPSVNTEGLESLDVRANVAFDLFADRNAANAETETKAETEIMIWLGTFGSPQPLGFNDNTSNRATINLDGVDFTLYHGRNQRDTGVFTWIAAANTMKFSADVSPLLQHLWRNGLVSADSLVGVVGFGSEAFRSVENVTFSASDFGMQLLTGEAPILPASPTPSSRGISVHRCPGSWPLSSGMTIFLGSVGAILYNL</sequence>
<evidence type="ECO:0000256" key="3">
    <source>
        <dbReference type="SAM" id="SignalP"/>
    </source>
</evidence>
<dbReference type="Gene3D" id="2.60.120.180">
    <property type="match status" value="1"/>
</dbReference>
<dbReference type="AlphaFoldDB" id="A0AAN6WKN0"/>
<accession>A0AAN6WKN0</accession>
<dbReference type="SUPFAM" id="SSF49899">
    <property type="entry name" value="Concanavalin A-like lectins/glucanases"/>
    <property type="match status" value="1"/>
</dbReference>
<reference evidence="4" key="1">
    <citation type="journal article" date="2023" name="Mol. Phylogenet. Evol.">
        <title>Genome-scale phylogeny and comparative genomics of the fungal order Sordariales.</title>
        <authorList>
            <person name="Hensen N."/>
            <person name="Bonometti L."/>
            <person name="Westerberg I."/>
            <person name="Brannstrom I.O."/>
            <person name="Guillou S."/>
            <person name="Cros-Aarteil S."/>
            <person name="Calhoun S."/>
            <person name="Haridas S."/>
            <person name="Kuo A."/>
            <person name="Mondo S."/>
            <person name="Pangilinan J."/>
            <person name="Riley R."/>
            <person name="LaButti K."/>
            <person name="Andreopoulos B."/>
            <person name="Lipzen A."/>
            <person name="Chen C."/>
            <person name="Yan M."/>
            <person name="Daum C."/>
            <person name="Ng V."/>
            <person name="Clum A."/>
            <person name="Steindorff A."/>
            <person name="Ohm R.A."/>
            <person name="Martin F."/>
            <person name="Silar P."/>
            <person name="Natvig D.O."/>
            <person name="Lalanne C."/>
            <person name="Gautier V."/>
            <person name="Ament-Velasquez S.L."/>
            <person name="Kruys A."/>
            <person name="Hutchinson M.I."/>
            <person name="Powell A.J."/>
            <person name="Barry K."/>
            <person name="Miller A.N."/>
            <person name="Grigoriev I.V."/>
            <person name="Debuchy R."/>
            <person name="Gladieux P."/>
            <person name="Hiltunen Thoren M."/>
            <person name="Johannesson H."/>
        </authorList>
    </citation>
    <scope>NUCLEOTIDE SEQUENCE</scope>
    <source>
        <strain evidence="4">PSN309</strain>
    </source>
</reference>
<feature type="chain" id="PRO_5042991220" evidence="3">
    <location>
        <begin position="25"/>
        <end position="319"/>
    </location>
</feature>
<keyword evidence="2" id="KW-0119">Carbohydrate metabolism</keyword>
<organism evidence="4 5">
    <name type="scientific">Podospora australis</name>
    <dbReference type="NCBI Taxonomy" id="1536484"/>
    <lineage>
        <taxon>Eukaryota</taxon>
        <taxon>Fungi</taxon>
        <taxon>Dikarya</taxon>
        <taxon>Ascomycota</taxon>
        <taxon>Pezizomycotina</taxon>
        <taxon>Sordariomycetes</taxon>
        <taxon>Sordariomycetidae</taxon>
        <taxon>Sordariales</taxon>
        <taxon>Podosporaceae</taxon>
        <taxon>Podospora</taxon>
    </lineage>
</organism>
<dbReference type="EMBL" id="MU864537">
    <property type="protein sequence ID" value="KAK4183599.1"/>
    <property type="molecule type" value="Genomic_DNA"/>
</dbReference>
<keyword evidence="5" id="KW-1185">Reference proteome</keyword>
<evidence type="ECO:0000256" key="2">
    <source>
        <dbReference type="RuleBase" id="RU361163"/>
    </source>
</evidence>
<dbReference type="PANTHER" id="PTHR34002">
    <property type="entry name" value="BLR1656 PROTEIN"/>
    <property type="match status" value="1"/>
</dbReference>
<evidence type="ECO:0000256" key="1">
    <source>
        <dbReference type="ARBA" id="ARBA00005519"/>
    </source>
</evidence>
<proteinExistence type="inferred from homology"/>
<keyword evidence="2" id="KW-0326">Glycosidase</keyword>
<keyword evidence="2 4" id="KW-0378">Hydrolase</keyword>
<protein>
    <submittedName>
        <fullName evidence="4">Family 12 putative glycoside hydrolase</fullName>
    </submittedName>
</protein>
<keyword evidence="3" id="KW-0732">Signal</keyword>